<gene>
    <name evidence="2" type="ORF">WJX81_002218</name>
</gene>
<organism evidence="2 3">
    <name type="scientific">Elliptochloris bilobata</name>
    <dbReference type="NCBI Taxonomy" id="381761"/>
    <lineage>
        <taxon>Eukaryota</taxon>
        <taxon>Viridiplantae</taxon>
        <taxon>Chlorophyta</taxon>
        <taxon>core chlorophytes</taxon>
        <taxon>Trebouxiophyceae</taxon>
        <taxon>Trebouxiophyceae incertae sedis</taxon>
        <taxon>Elliptochloris clade</taxon>
        <taxon>Elliptochloris</taxon>
    </lineage>
</organism>
<protein>
    <recommendedName>
        <fullName evidence="1">VOC domain-containing protein</fullName>
    </recommendedName>
</protein>
<dbReference type="PROSITE" id="PS51819">
    <property type="entry name" value="VOC"/>
    <property type="match status" value="1"/>
</dbReference>
<evidence type="ECO:0000313" key="3">
    <source>
        <dbReference type="Proteomes" id="UP001445335"/>
    </source>
</evidence>
<dbReference type="Gene3D" id="3.10.180.10">
    <property type="entry name" value="2,3-Dihydroxybiphenyl 1,2-Dioxygenase, domain 1"/>
    <property type="match status" value="1"/>
</dbReference>
<evidence type="ECO:0000259" key="1">
    <source>
        <dbReference type="PROSITE" id="PS51819"/>
    </source>
</evidence>
<evidence type="ECO:0000313" key="2">
    <source>
        <dbReference type="EMBL" id="KAK9838280.1"/>
    </source>
</evidence>
<dbReference type="AlphaFoldDB" id="A0AAW1RXA3"/>
<dbReference type="PANTHER" id="PTHR33993:SF14">
    <property type="entry name" value="GB|AAF24581.1"/>
    <property type="match status" value="1"/>
</dbReference>
<dbReference type="Pfam" id="PF00903">
    <property type="entry name" value="Glyoxalase"/>
    <property type="match status" value="1"/>
</dbReference>
<proteinExistence type="predicted"/>
<sequence>MATLRHVLLLQRDVPRAARFYSEGLGLPVAVLTERWAELHAGSTSLALKAVDGEAYASTGYSPFLAFTVGELQATVQRLLALGATLDGPIKYSPGGKVAALRAPDGQMLSLFEPDGPDAG</sequence>
<accession>A0AAW1RXA3</accession>
<dbReference type="InterPro" id="IPR052164">
    <property type="entry name" value="Anthracycline_SecMetBiosynth"/>
</dbReference>
<feature type="domain" description="VOC" evidence="1">
    <location>
        <begin position="3"/>
        <end position="114"/>
    </location>
</feature>
<dbReference type="InterPro" id="IPR029068">
    <property type="entry name" value="Glyas_Bleomycin-R_OHBP_Dase"/>
</dbReference>
<dbReference type="PANTHER" id="PTHR33993">
    <property type="entry name" value="GLYOXALASE-RELATED"/>
    <property type="match status" value="1"/>
</dbReference>
<dbReference type="SUPFAM" id="SSF54593">
    <property type="entry name" value="Glyoxalase/Bleomycin resistance protein/Dihydroxybiphenyl dioxygenase"/>
    <property type="match status" value="1"/>
</dbReference>
<dbReference type="Proteomes" id="UP001445335">
    <property type="component" value="Unassembled WGS sequence"/>
</dbReference>
<dbReference type="InterPro" id="IPR004360">
    <property type="entry name" value="Glyas_Fos-R_dOase_dom"/>
</dbReference>
<dbReference type="EMBL" id="JALJOU010000019">
    <property type="protein sequence ID" value="KAK9838280.1"/>
    <property type="molecule type" value="Genomic_DNA"/>
</dbReference>
<dbReference type="InterPro" id="IPR037523">
    <property type="entry name" value="VOC_core"/>
</dbReference>
<comment type="caution">
    <text evidence="2">The sequence shown here is derived from an EMBL/GenBank/DDBJ whole genome shotgun (WGS) entry which is preliminary data.</text>
</comment>
<reference evidence="2 3" key="1">
    <citation type="journal article" date="2024" name="Nat. Commun.">
        <title>Phylogenomics reveals the evolutionary origins of lichenization in chlorophyte algae.</title>
        <authorList>
            <person name="Puginier C."/>
            <person name="Libourel C."/>
            <person name="Otte J."/>
            <person name="Skaloud P."/>
            <person name="Haon M."/>
            <person name="Grisel S."/>
            <person name="Petersen M."/>
            <person name="Berrin J.G."/>
            <person name="Delaux P.M."/>
            <person name="Dal Grande F."/>
            <person name="Keller J."/>
        </authorList>
    </citation>
    <scope>NUCLEOTIDE SEQUENCE [LARGE SCALE GENOMIC DNA]</scope>
    <source>
        <strain evidence="2 3">SAG 245.80</strain>
    </source>
</reference>
<keyword evidence="3" id="KW-1185">Reference proteome</keyword>
<name>A0AAW1RXA3_9CHLO</name>